<dbReference type="EMBL" id="ML005025">
    <property type="protein sequence ID" value="RKP20757.1"/>
    <property type="molecule type" value="Genomic_DNA"/>
</dbReference>
<proteinExistence type="inferred from homology"/>
<dbReference type="PANTHER" id="PTHR45841:SF1">
    <property type="entry name" value="MRNA TURNOVER PROTEIN 4 HOMOLOG"/>
    <property type="match status" value="1"/>
</dbReference>
<dbReference type="Proteomes" id="UP000281549">
    <property type="component" value="Unassembled WGS sequence"/>
</dbReference>
<dbReference type="InterPro" id="IPR043164">
    <property type="entry name" value="Ribosomal_uL10-like_insert_sf"/>
</dbReference>
<name>A0A4P9YM51_ROZAC</name>
<dbReference type="SUPFAM" id="SSF160369">
    <property type="entry name" value="Ribosomal protein L10-like"/>
    <property type="match status" value="1"/>
</dbReference>
<keyword evidence="5 6" id="KW-0539">Nucleus</keyword>
<dbReference type="InterPro" id="IPR043141">
    <property type="entry name" value="Ribosomal_uL10-like_sf"/>
</dbReference>
<dbReference type="GO" id="GO:0006364">
    <property type="term" value="P:rRNA processing"/>
    <property type="evidence" value="ECO:0007669"/>
    <property type="project" value="TreeGrafter"/>
</dbReference>
<evidence type="ECO:0000256" key="6">
    <source>
        <dbReference type="RuleBase" id="RU364039"/>
    </source>
</evidence>
<accession>A0A4P9YM51</accession>
<evidence type="ECO:0000313" key="8">
    <source>
        <dbReference type="EMBL" id="RKP20757.1"/>
    </source>
</evidence>
<dbReference type="Pfam" id="PF00466">
    <property type="entry name" value="Ribosomal_L10"/>
    <property type="match status" value="1"/>
</dbReference>
<gene>
    <name evidence="8" type="ORF">ROZALSC1DRAFT_27787</name>
</gene>
<dbReference type="InterPro" id="IPR001790">
    <property type="entry name" value="Ribosomal_uL10"/>
</dbReference>
<feature type="domain" description="Large ribosomal subunit protein uL10-like insertion" evidence="7">
    <location>
        <begin position="125"/>
        <end position="199"/>
    </location>
</feature>
<evidence type="ECO:0000256" key="5">
    <source>
        <dbReference type="ARBA" id="ARBA00023242"/>
    </source>
</evidence>
<dbReference type="InterPro" id="IPR040637">
    <property type="entry name" value="Ribosomal_uL10-like_insert"/>
</dbReference>
<evidence type="ECO:0000256" key="1">
    <source>
        <dbReference type="ARBA" id="ARBA00004046"/>
    </source>
</evidence>
<dbReference type="AlphaFoldDB" id="A0A4P9YM51"/>
<dbReference type="GO" id="GO:0000027">
    <property type="term" value="P:ribosomal large subunit assembly"/>
    <property type="evidence" value="ECO:0007669"/>
    <property type="project" value="InterPro"/>
</dbReference>
<dbReference type="FunFam" id="3.30.70.1730:FF:000005">
    <property type="entry name" value="Ribosome assembly factor mrt4"/>
    <property type="match status" value="1"/>
</dbReference>
<keyword evidence="6" id="KW-0690">Ribosome biogenesis</keyword>
<evidence type="ECO:0000256" key="4">
    <source>
        <dbReference type="ARBA" id="ARBA00022490"/>
    </source>
</evidence>
<evidence type="ECO:0000313" key="9">
    <source>
        <dbReference type="Proteomes" id="UP000281549"/>
    </source>
</evidence>
<sequence>MPKSKRSKSVVLTQTKKKGNDNKINLIEEVRKCIDEYPIIYLIKVKNMRNQYLKEVRTDWKGSRFFFGKNRVMAKALGTTEDEAIHENLHILANKLTGDVGLLFSSTKPDEAKNYFEGKTETDYARTGQIATETVVLPSGPVLIAGDAFPHSMEPQLKSLGVTSSLKNGVVINECDYTICKEGDVLTSSQARLLKMFCIPMSEFRVDVLGYYSEGKYYDL</sequence>
<comment type="function">
    <text evidence="1 6">Component of the ribosome assembly machinery. Nuclear paralog of the ribosomal protein P0, it binds pre-60S subunits at an early stage of assembly in the nucleolus, and is replaced by P0 in cytoplasmic pre-60S subunits and mature 80S ribosomes.</text>
</comment>
<dbReference type="GO" id="GO:0003723">
    <property type="term" value="F:RNA binding"/>
    <property type="evidence" value="ECO:0007669"/>
    <property type="project" value="TreeGrafter"/>
</dbReference>
<evidence type="ECO:0000256" key="2">
    <source>
        <dbReference type="ARBA" id="ARBA00008889"/>
    </source>
</evidence>
<dbReference type="PANTHER" id="PTHR45841">
    <property type="entry name" value="MRNA TURNOVER PROTEIN 4 MRTO4"/>
    <property type="match status" value="1"/>
</dbReference>
<dbReference type="CDD" id="cd05796">
    <property type="entry name" value="Ribosomal_P0_like"/>
    <property type="match status" value="1"/>
</dbReference>
<dbReference type="FunFam" id="3.90.105.20:FF:000003">
    <property type="entry name" value="Ribosome assembly factor mrt4"/>
    <property type="match status" value="1"/>
</dbReference>
<dbReference type="InterPro" id="IPR033867">
    <property type="entry name" value="Mrt4"/>
</dbReference>
<comment type="subunit">
    <text evidence="3 6">Associates with the pre-60S ribosomal particle.</text>
</comment>
<dbReference type="Gene3D" id="3.90.105.20">
    <property type="match status" value="1"/>
</dbReference>
<evidence type="ECO:0000259" key="7">
    <source>
        <dbReference type="Pfam" id="PF17777"/>
    </source>
</evidence>
<dbReference type="Pfam" id="PF17777">
    <property type="entry name" value="RL10P_insert"/>
    <property type="match status" value="1"/>
</dbReference>
<dbReference type="InterPro" id="IPR051742">
    <property type="entry name" value="Ribosome_Assembly_uL10"/>
</dbReference>
<dbReference type="GO" id="GO:0005737">
    <property type="term" value="C:cytoplasm"/>
    <property type="evidence" value="ECO:0007669"/>
    <property type="project" value="UniProtKB-SubCell"/>
</dbReference>
<evidence type="ECO:0000256" key="3">
    <source>
        <dbReference type="ARBA" id="ARBA00011117"/>
    </source>
</evidence>
<keyword evidence="4 6" id="KW-0963">Cytoplasm</keyword>
<dbReference type="GO" id="GO:0000956">
    <property type="term" value="P:nuclear-transcribed mRNA catabolic process"/>
    <property type="evidence" value="ECO:0007669"/>
    <property type="project" value="TreeGrafter"/>
</dbReference>
<reference evidence="9" key="1">
    <citation type="journal article" date="2018" name="Nat. Microbiol.">
        <title>Leveraging single-cell genomics to expand the fungal tree of life.</title>
        <authorList>
            <person name="Ahrendt S.R."/>
            <person name="Quandt C.A."/>
            <person name="Ciobanu D."/>
            <person name="Clum A."/>
            <person name="Salamov A."/>
            <person name="Andreopoulos B."/>
            <person name="Cheng J.F."/>
            <person name="Woyke T."/>
            <person name="Pelin A."/>
            <person name="Henrissat B."/>
            <person name="Reynolds N.K."/>
            <person name="Benny G.L."/>
            <person name="Smith M.E."/>
            <person name="James T.Y."/>
            <person name="Grigoriev I.V."/>
        </authorList>
    </citation>
    <scope>NUCLEOTIDE SEQUENCE [LARGE SCALE GENOMIC DNA]</scope>
    <source>
        <strain evidence="9">CSF55</strain>
    </source>
</reference>
<comment type="similarity">
    <text evidence="2 6">Belongs to the universal ribosomal protein uL10 family.</text>
</comment>
<dbReference type="GO" id="GO:0030687">
    <property type="term" value="C:preribosome, large subunit precursor"/>
    <property type="evidence" value="ECO:0007669"/>
    <property type="project" value="TreeGrafter"/>
</dbReference>
<comment type="subcellular location">
    <subcellularLocation>
        <location evidence="6">Cytoplasm</location>
    </subcellularLocation>
    <subcellularLocation>
        <location evidence="6">Nucleus</location>
        <location evidence="6">Nucleolus</location>
    </subcellularLocation>
</comment>
<protein>
    <recommendedName>
        <fullName evidence="6">Ribosome assembly factor mrt4</fullName>
    </recommendedName>
</protein>
<organism evidence="8 9">
    <name type="scientific">Rozella allomycis (strain CSF55)</name>
    <dbReference type="NCBI Taxonomy" id="988480"/>
    <lineage>
        <taxon>Eukaryota</taxon>
        <taxon>Fungi</taxon>
        <taxon>Fungi incertae sedis</taxon>
        <taxon>Cryptomycota</taxon>
        <taxon>Cryptomycota incertae sedis</taxon>
        <taxon>Rozella</taxon>
    </lineage>
</organism>
<dbReference type="GO" id="GO:0005730">
    <property type="term" value="C:nucleolus"/>
    <property type="evidence" value="ECO:0007669"/>
    <property type="project" value="UniProtKB-SubCell"/>
</dbReference>
<dbReference type="Gene3D" id="3.30.70.1730">
    <property type="match status" value="1"/>
</dbReference>